<sequence length="200" mass="22541">MKTSPLYLLLLPLLFILSGCVRIATETEYTYNPAIDFKKFQTFDWHRTEVPQPVAGGAGAQFSLLLDQRIKESVASELVKEGLRPDINNPGLLVAYDIAVDNKQLETKDYTFPEGFGYGYSYWYGYRYRYTTDGLPGYQPIQSYAPGTLVIDIIDPTTNQLLWRGYSRASLDPTAADDTRISYVVANIMSQFPPVPSAIR</sequence>
<evidence type="ECO:0000313" key="2">
    <source>
        <dbReference type="EMBL" id="SFU62829.1"/>
    </source>
</evidence>
<dbReference type="Gene3D" id="3.30.160.670">
    <property type="match status" value="1"/>
</dbReference>
<name>A0A1I7HQB4_9BACT</name>
<dbReference type="InterPro" id="IPR025411">
    <property type="entry name" value="DUF4136"/>
</dbReference>
<reference evidence="3" key="1">
    <citation type="submission" date="2016-10" db="EMBL/GenBank/DDBJ databases">
        <authorList>
            <person name="Varghese N."/>
        </authorList>
    </citation>
    <scope>NUCLEOTIDE SEQUENCE [LARGE SCALE GENOMIC DNA]</scope>
    <source>
        <strain evidence="3">DSM 18820</strain>
    </source>
</reference>
<dbReference type="Pfam" id="PF13590">
    <property type="entry name" value="DUF4136"/>
    <property type="match status" value="1"/>
</dbReference>
<gene>
    <name evidence="2" type="ORF">SAMN04487941_1587</name>
</gene>
<dbReference type="RefSeq" id="WP_068837962.1">
    <property type="nucleotide sequence ID" value="NZ_BMXC01000002.1"/>
</dbReference>
<keyword evidence="3" id="KW-1185">Reference proteome</keyword>
<dbReference type="OrthoDB" id="5432251at2"/>
<dbReference type="AlphaFoldDB" id="A0A1I7HQB4"/>
<dbReference type="PROSITE" id="PS51257">
    <property type="entry name" value="PROKAR_LIPOPROTEIN"/>
    <property type="match status" value="1"/>
</dbReference>
<dbReference type="Proteomes" id="UP000182491">
    <property type="component" value="Unassembled WGS sequence"/>
</dbReference>
<accession>A0A1I7HQB4</accession>
<dbReference type="EMBL" id="FPCA01000002">
    <property type="protein sequence ID" value="SFU62829.1"/>
    <property type="molecule type" value="Genomic_DNA"/>
</dbReference>
<evidence type="ECO:0000259" key="1">
    <source>
        <dbReference type="Pfam" id="PF13590"/>
    </source>
</evidence>
<feature type="domain" description="DUF4136" evidence="1">
    <location>
        <begin position="28"/>
        <end position="194"/>
    </location>
</feature>
<evidence type="ECO:0000313" key="3">
    <source>
        <dbReference type="Proteomes" id="UP000182491"/>
    </source>
</evidence>
<proteinExistence type="predicted"/>
<organism evidence="2 3">
    <name type="scientific">Pontibacter akesuensis</name>
    <dbReference type="NCBI Taxonomy" id="388950"/>
    <lineage>
        <taxon>Bacteria</taxon>
        <taxon>Pseudomonadati</taxon>
        <taxon>Bacteroidota</taxon>
        <taxon>Cytophagia</taxon>
        <taxon>Cytophagales</taxon>
        <taxon>Hymenobacteraceae</taxon>
        <taxon>Pontibacter</taxon>
    </lineage>
</organism>
<protein>
    <recommendedName>
        <fullName evidence="1">DUF4136 domain-containing protein</fullName>
    </recommendedName>
</protein>